<evidence type="ECO:0000313" key="3">
    <source>
        <dbReference type="Proteomes" id="UP000765509"/>
    </source>
</evidence>
<accession>A0A9Q3BMI3</accession>
<gene>
    <name evidence="2" type="ORF">O181_007598</name>
</gene>
<keyword evidence="3" id="KW-1185">Reference proteome</keyword>
<sequence>MPPKKPTKCCTFEATEDSLDQGDNTINVEVDHNDNAPPHTESPVLNETIHDRTPPTSPQNIQPLQEREKIQDDTMG</sequence>
<evidence type="ECO:0000256" key="1">
    <source>
        <dbReference type="SAM" id="MobiDB-lite"/>
    </source>
</evidence>
<name>A0A9Q3BMI3_9BASI</name>
<feature type="region of interest" description="Disordered" evidence="1">
    <location>
        <begin position="31"/>
        <end position="76"/>
    </location>
</feature>
<evidence type="ECO:0000313" key="2">
    <source>
        <dbReference type="EMBL" id="MBW0467883.1"/>
    </source>
</evidence>
<organism evidence="2 3">
    <name type="scientific">Austropuccinia psidii MF-1</name>
    <dbReference type="NCBI Taxonomy" id="1389203"/>
    <lineage>
        <taxon>Eukaryota</taxon>
        <taxon>Fungi</taxon>
        <taxon>Dikarya</taxon>
        <taxon>Basidiomycota</taxon>
        <taxon>Pucciniomycotina</taxon>
        <taxon>Pucciniomycetes</taxon>
        <taxon>Pucciniales</taxon>
        <taxon>Sphaerophragmiaceae</taxon>
        <taxon>Austropuccinia</taxon>
    </lineage>
</organism>
<protein>
    <submittedName>
        <fullName evidence="2">Uncharacterized protein</fullName>
    </submittedName>
</protein>
<dbReference type="Proteomes" id="UP000765509">
    <property type="component" value="Unassembled WGS sequence"/>
</dbReference>
<feature type="compositionally biased region" description="Basic and acidic residues" evidence="1">
    <location>
        <begin position="65"/>
        <end position="76"/>
    </location>
</feature>
<dbReference type="EMBL" id="AVOT02001707">
    <property type="protein sequence ID" value="MBW0467883.1"/>
    <property type="molecule type" value="Genomic_DNA"/>
</dbReference>
<reference evidence="2" key="1">
    <citation type="submission" date="2021-03" db="EMBL/GenBank/DDBJ databases">
        <title>Draft genome sequence of rust myrtle Austropuccinia psidii MF-1, a brazilian biotype.</title>
        <authorList>
            <person name="Quecine M.C."/>
            <person name="Pachon D.M.R."/>
            <person name="Bonatelli M.L."/>
            <person name="Correr F.H."/>
            <person name="Franceschini L.M."/>
            <person name="Leite T.F."/>
            <person name="Margarido G.R.A."/>
            <person name="Almeida C.A."/>
            <person name="Ferrarezi J.A."/>
            <person name="Labate C.A."/>
        </authorList>
    </citation>
    <scope>NUCLEOTIDE SEQUENCE</scope>
    <source>
        <strain evidence="2">MF-1</strain>
    </source>
</reference>
<comment type="caution">
    <text evidence="2">The sequence shown here is derived from an EMBL/GenBank/DDBJ whole genome shotgun (WGS) entry which is preliminary data.</text>
</comment>
<dbReference type="AlphaFoldDB" id="A0A9Q3BMI3"/>
<proteinExistence type="predicted"/>